<accession>A0ACC3AE78</accession>
<organism evidence="1 2">
    <name type="scientific">Neophaeococcomyces mojaviensis</name>
    <dbReference type="NCBI Taxonomy" id="3383035"/>
    <lineage>
        <taxon>Eukaryota</taxon>
        <taxon>Fungi</taxon>
        <taxon>Dikarya</taxon>
        <taxon>Ascomycota</taxon>
        <taxon>Pezizomycotina</taxon>
        <taxon>Eurotiomycetes</taxon>
        <taxon>Chaetothyriomycetidae</taxon>
        <taxon>Chaetothyriales</taxon>
        <taxon>Chaetothyriales incertae sedis</taxon>
        <taxon>Neophaeococcomyces</taxon>
    </lineage>
</organism>
<proteinExistence type="predicted"/>
<protein>
    <submittedName>
        <fullName evidence="1">Uncharacterized protein</fullName>
    </submittedName>
</protein>
<name>A0ACC3AE78_9EURO</name>
<dbReference type="Proteomes" id="UP001172386">
    <property type="component" value="Unassembled WGS sequence"/>
</dbReference>
<evidence type="ECO:0000313" key="2">
    <source>
        <dbReference type="Proteomes" id="UP001172386"/>
    </source>
</evidence>
<evidence type="ECO:0000313" key="1">
    <source>
        <dbReference type="EMBL" id="KAJ9660537.1"/>
    </source>
</evidence>
<comment type="caution">
    <text evidence="1">The sequence shown here is derived from an EMBL/GenBank/DDBJ whole genome shotgun (WGS) entry which is preliminary data.</text>
</comment>
<dbReference type="EMBL" id="JAPDRQ010000030">
    <property type="protein sequence ID" value="KAJ9660537.1"/>
    <property type="molecule type" value="Genomic_DNA"/>
</dbReference>
<sequence length="261" mass="29350">MTSTASQAQSTIIPHIHLLCLQPTASEAFPKALAAHNLTSSISYTIHNNALSHLNSSITFDLVVSPANSFGILDGGFDDAISRAWSPKDDYTALMRALQADLYKNYRGFQPPGSCHLFKMPKEFKGKLRYNDGNGWDCRFIAHCPTMRVPSSCQWDREVVYECIWTLLCAIDKHNRSIQTAVEETSDPEIKKRVAEDLIRSILMTPLATATGMVSYKKWAEQTALAMKHFIDAVNNPADWSALNWPKAQRESWTVVKTHKY</sequence>
<keyword evidence="2" id="KW-1185">Reference proteome</keyword>
<gene>
    <name evidence="1" type="ORF">H2198_002474</name>
</gene>
<reference evidence="1" key="1">
    <citation type="submission" date="2022-10" db="EMBL/GenBank/DDBJ databases">
        <title>Culturing micro-colonial fungi from biological soil crusts in the Mojave desert and describing Neophaeococcomyces mojavensis, and introducing the new genera and species Taxawa tesnikishii.</title>
        <authorList>
            <person name="Kurbessoian T."/>
            <person name="Stajich J.E."/>
        </authorList>
    </citation>
    <scope>NUCLEOTIDE SEQUENCE</scope>
    <source>
        <strain evidence="1">JES_112</strain>
    </source>
</reference>